<evidence type="ECO:0000256" key="2">
    <source>
        <dbReference type="ARBA" id="ARBA00022853"/>
    </source>
</evidence>
<dbReference type="PROSITE" id="PS50934">
    <property type="entry name" value="SWIRM"/>
    <property type="match status" value="1"/>
</dbReference>
<dbReference type="InterPro" id="IPR007526">
    <property type="entry name" value="SWIRM"/>
</dbReference>
<dbReference type="Pfam" id="PF01593">
    <property type="entry name" value="Amino_oxidase"/>
    <property type="match status" value="1"/>
</dbReference>
<dbReference type="GO" id="GO:0016491">
    <property type="term" value="F:oxidoreductase activity"/>
    <property type="evidence" value="ECO:0007669"/>
    <property type="project" value="InterPro"/>
</dbReference>
<keyword evidence="5" id="KW-1185">Reference proteome</keyword>
<evidence type="ECO:0000313" key="4">
    <source>
        <dbReference type="EMBL" id="CAL0303794.1"/>
    </source>
</evidence>
<dbReference type="PANTHER" id="PTHR10742:SF373">
    <property type="entry name" value="LYSINE-SPECIFIC HISTONE DEMETHYLASE 1 HOMOLOG 2"/>
    <property type="match status" value="1"/>
</dbReference>
<accession>A0AAV1W429</accession>
<gene>
    <name evidence="4" type="ORF">LLUT_LOCUS4854</name>
</gene>
<comment type="caution">
    <text evidence="4">The sequence shown here is derived from an EMBL/GenBank/DDBJ whole genome shotgun (WGS) entry which is preliminary data.</text>
</comment>
<dbReference type="PANTHER" id="PTHR10742">
    <property type="entry name" value="FLAVIN MONOAMINE OXIDASE"/>
    <property type="match status" value="1"/>
</dbReference>
<dbReference type="InterPro" id="IPR036188">
    <property type="entry name" value="FAD/NAD-bd_sf"/>
</dbReference>
<evidence type="ECO:0000313" key="5">
    <source>
        <dbReference type="Proteomes" id="UP001497480"/>
    </source>
</evidence>
<name>A0AAV1W429_LUPLU</name>
<dbReference type="EMBL" id="CAXHTB010000003">
    <property type="protein sequence ID" value="CAL0303794.1"/>
    <property type="molecule type" value="Genomic_DNA"/>
</dbReference>
<dbReference type="SUPFAM" id="SSF46689">
    <property type="entry name" value="Homeodomain-like"/>
    <property type="match status" value="1"/>
</dbReference>
<dbReference type="GO" id="GO:0006325">
    <property type="term" value="P:chromatin organization"/>
    <property type="evidence" value="ECO:0007669"/>
    <property type="project" value="UniProtKB-KW"/>
</dbReference>
<dbReference type="InterPro" id="IPR002937">
    <property type="entry name" value="Amino_oxidase"/>
</dbReference>
<reference evidence="4 5" key="1">
    <citation type="submission" date="2024-03" db="EMBL/GenBank/DDBJ databases">
        <authorList>
            <person name="Martinez-Hernandez J."/>
        </authorList>
    </citation>
    <scope>NUCLEOTIDE SEQUENCE [LARGE SCALE GENOMIC DNA]</scope>
</reference>
<dbReference type="Proteomes" id="UP001497480">
    <property type="component" value="Unassembled WGS sequence"/>
</dbReference>
<dbReference type="InterPro" id="IPR009057">
    <property type="entry name" value="Homeodomain-like_sf"/>
</dbReference>
<dbReference type="InterPro" id="IPR036388">
    <property type="entry name" value="WH-like_DNA-bd_sf"/>
</dbReference>
<organism evidence="4 5">
    <name type="scientific">Lupinus luteus</name>
    <name type="common">European yellow lupine</name>
    <dbReference type="NCBI Taxonomy" id="3873"/>
    <lineage>
        <taxon>Eukaryota</taxon>
        <taxon>Viridiplantae</taxon>
        <taxon>Streptophyta</taxon>
        <taxon>Embryophyta</taxon>
        <taxon>Tracheophyta</taxon>
        <taxon>Spermatophyta</taxon>
        <taxon>Magnoliopsida</taxon>
        <taxon>eudicotyledons</taxon>
        <taxon>Gunneridae</taxon>
        <taxon>Pentapetalae</taxon>
        <taxon>rosids</taxon>
        <taxon>fabids</taxon>
        <taxon>Fabales</taxon>
        <taxon>Fabaceae</taxon>
        <taxon>Papilionoideae</taxon>
        <taxon>50 kb inversion clade</taxon>
        <taxon>genistoids sensu lato</taxon>
        <taxon>core genistoids</taxon>
        <taxon>Genisteae</taxon>
        <taxon>Lupinus</taxon>
    </lineage>
</organism>
<feature type="domain" description="SWIRM" evidence="3">
    <location>
        <begin position="1"/>
        <end position="50"/>
    </location>
</feature>
<dbReference type="SUPFAM" id="SSF51905">
    <property type="entry name" value="FAD/NAD(P)-binding domain"/>
    <property type="match status" value="1"/>
</dbReference>
<dbReference type="Gene3D" id="1.10.10.10">
    <property type="entry name" value="Winged helix-like DNA-binding domain superfamily/Winged helix DNA-binding domain"/>
    <property type="match status" value="1"/>
</dbReference>
<proteinExistence type="inferred from homology"/>
<dbReference type="Gene3D" id="3.50.50.60">
    <property type="entry name" value="FAD/NAD(P)-binding domain"/>
    <property type="match status" value="1"/>
</dbReference>
<comment type="similarity">
    <text evidence="1">Belongs to the flavin monoamine oxidase family.</text>
</comment>
<keyword evidence="2" id="KW-0156">Chromatin regulator</keyword>
<sequence length="126" mass="13983">MEGNVKIWLTKAHIRESVSSDCEHLINYAYDFLFYNGYINFGVAPSFNSHIPETVFEGNDRPGGRVYTKKLGSGDNFASIDLGGSIITGIDANPLAVLARQLSIPLHRIRDKCPLYKPNGELVARK</sequence>
<dbReference type="AlphaFoldDB" id="A0AAV1W429"/>
<evidence type="ECO:0000256" key="1">
    <source>
        <dbReference type="ARBA" id="ARBA00005995"/>
    </source>
</evidence>
<dbReference type="InterPro" id="IPR050281">
    <property type="entry name" value="Flavin_monoamine_oxidase"/>
</dbReference>
<evidence type="ECO:0000259" key="3">
    <source>
        <dbReference type="PROSITE" id="PS50934"/>
    </source>
</evidence>
<protein>
    <recommendedName>
        <fullName evidence="3">SWIRM domain-containing protein</fullName>
    </recommendedName>
</protein>